<dbReference type="EMBL" id="KB445585">
    <property type="protein sequence ID" value="EMD86386.1"/>
    <property type="molecule type" value="Genomic_DNA"/>
</dbReference>
<feature type="region of interest" description="Disordered" evidence="1">
    <location>
        <begin position="245"/>
        <end position="268"/>
    </location>
</feature>
<feature type="region of interest" description="Disordered" evidence="1">
    <location>
        <begin position="71"/>
        <end position="94"/>
    </location>
</feature>
<dbReference type="OrthoDB" id="3693656at2759"/>
<gene>
    <name evidence="2" type="ORF">COCHEDRAFT_1116506</name>
</gene>
<proteinExistence type="predicted"/>
<sequence length="381" mass="43002">MSKHNQRQQSDEQNQKYVPSTRSIYYDSRIANALFPPRYPTNVSDTAIWEDGLREIEAFDWLRIDNEEVYKEGKASPPETDLTPNPGTTVEDTRSDPMLELDHISAETATTPVSEAFKLYKPVPSRTSPPGILEPTPIYEPTNPVQSYSSTPVRPSTPPCQDPLVDPVVQTPQSVHPPRTLEYLQSIRYSPPLDYIREKKVAGDEVLVEMLYNTVVFDPPRFASDPTQNDSNTSQEYFNNMRIHEQGNTPPATPPRPIAPLSPTAPNKKRKYKVIHTVPLVWPTPAPQKNRQYRVIHTAPLASPTPALKRIPMYKNVNVRSKAYLAGLEHRNKRAKAKSDNRHKAPIRTAYASASASAAKEPDRGCGWRVLSREYVVEMRG</sequence>
<evidence type="ECO:0000313" key="2">
    <source>
        <dbReference type="EMBL" id="EMD86386.1"/>
    </source>
</evidence>
<evidence type="ECO:0000313" key="3">
    <source>
        <dbReference type="Proteomes" id="UP000016936"/>
    </source>
</evidence>
<dbReference type="AlphaFoldDB" id="M2TXG5"/>
<evidence type="ECO:0000256" key="1">
    <source>
        <dbReference type="SAM" id="MobiDB-lite"/>
    </source>
</evidence>
<reference evidence="3" key="2">
    <citation type="journal article" date="2013" name="PLoS Genet.">
        <title>Comparative genome structure, secondary metabolite, and effector coding capacity across Cochliobolus pathogens.</title>
        <authorList>
            <person name="Condon B.J."/>
            <person name="Leng Y."/>
            <person name="Wu D."/>
            <person name="Bushley K.E."/>
            <person name="Ohm R.A."/>
            <person name="Otillar R."/>
            <person name="Martin J."/>
            <person name="Schackwitz W."/>
            <person name="Grimwood J."/>
            <person name="MohdZainudin N."/>
            <person name="Xue C."/>
            <person name="Wang R."/>
            <person name="Manning V.A."/>
            <person name="Dhillon B."/>
            <person name="Tu Z.J."/>
            <person name="Steffenson B.J."/>
            <person name="Salamov A."/>
            <person name="Sun H."/>
            <person name="Lowry S."/>
            <person name="LaButti K."/>
            <person name="Han J."/>
            <person name="Copeland A."/>
            <person name="Lindquist E."/>
            <person name="Barry K."/>
            <person name="Schmutz J."/>
            <person name="Baker S.E."/>
            <person name="Ciuffetti L.M."/>
            <person name="Grigoriev I.V."/>
            <person name="Zhong S."/>
            <person name="Turgeon B.G."/>
        </authorList>
    </citation>
    <scope>NUCLEOTIDE SEQUENCE [LARGE SCALE GENOMIC DNA]</scope>
    <source>
        <strain evidence="3">C5 / ATCC 48332 / race O</strain>
    </source>
</reference>
<name>M2TXG5_COCH5</name>
<organism evidence="2 3">
    <name type="scientific">Cochliobolus heterostrophus (strain C5 / ATCC 48332 / race O)</name>
    <name type="common">Southern corn leaf blight fungus</name>
    <name type="synonym">Bipolaris maydis</name>
    <dbReference type="NCBI Taxonomy" id="701091"/>
    <lineage>
        <taxon>Eukaryota</taxon>
        <taxon>Fungi</taxon>
        <taxon>Dikarya</taxon>
        <taxon>Ascomycota</taxon>
        <taxon>Pezizomycotina</taxon>
        <taxon>Dothideomycetes</taxon>
        <taxon>Pleosporomycetidae</taxon>
        <taxon>Pleosporales</taxon>
        <taxon>Pleosporineae</taxon>
        <taxon>Pleosporaceae</taxon>
        <taxon>Bipolaris</taxon>
    </lineage>
</organism>
<reference evidence="2 3" key="1">
    <citation type="journal article" date="2012" name="PLoS Pathog.">
        <title>Diverse lifestyles and strategies of plant pathogenesis encoded in the genomes of eighteen Dothideomycetes fungi.</title>
        <authorList>
            <person name="Ohm R.A."/>
            <person name="Feau N."/>
            <person name="Henrissat B."/>
            <person name="Schoch C.L."/>
            <person name="Horwitz B.A."/>
            <person name="Barry K.W."/>
            <person name="Condon B.J."/>
            <person name="Copeland A.C."/>
            <person name="Dhillon B."/>
            <person name="Glaser F."/>
            <person name="Hesse C.N."/>
            <person name="Kosti I."/>
            <person name="LaButti K."/>
            <person name="Lindquist E.A."/>
            <person name="Lucas S."/>
            <person name="Salamov A.A."/>
            <person name="Bradshaw R.E."/>
            <person name="Ciuffetti L."/>
            <person name="Hamelin R.C."/>
            <person name="Kema G.H.J."/>
            <person name="Lawrence C."/>
            <person name="Scott J.A."/>
            <person name="Spatafora J.W."/>
            <person name="Turgeon B.G."/>
            <person name="de Wit P.J.G.M."/>
            <person name="Zhong S."/>
            <person name="Goodwin S.B."/>
            <person name="Grigoriev I.V."/>
        </authorList>
    </citation>
    <scope>NUCLEOTIDE SEQUENCE [LARGE SCALE GENOMIC DNA]</scope>
    <source>
        <strain evidence="3">C5 / ATCC 48332 / race O</strain>
    </source>
</reference>
<feature type="compositionally biased region" description="Pro residues" evidence="1">
    <location>
        <begin position="251"/>
        <end position="260"/>
    </location>
</feature>
<feature type="region of interest" description="Disordered" evidence="1">
    <location>
        <begin position="1"/>
        <end position="20"/>
    </location>
</feature>
<dbReference type="HOGENOM" id="CLU_061412_0_0_1"/>
<keyword evidence="3" id="KW-1185">Reference proteome</keyword>
<dbReference type="OMA" id="YNTVVFD"/>
<protein>
    <submittedName>
        <fullName evidence="2">Uncharacterized protein</fullName>
    </submittedName>
</protein>
<dbReference type="Proteomes" id="UP000016936">
    <property type="component" value="Unassembled WGS sequence"/>
</dbReference>
<accession>M2TXG5</accession>